<name>A0AAW2RBX7_SESRA</name>
<dbReference type="EMBL" id="JACGWJ010000013">
    <property type="protein sequence ID" value="KAL0377647.1"/>
    <property type="molecule type" value="Genomic_DNA"/>
</dbReference>
<comment type="caution">
    <text evidence="1">The sequence shown here is derived from an EMBL/GenBank/DDBJ whole genome shotgun (WGS) entry which is preliminary data.</text>
</comment>
<protein>
    <submittedName>
        <fullName evidence="1">Uncharacterized protein</fullName>
    </submittedName>
</protein>
<reference evidence="1" key="2">
    <citation type="journal article" date="2024" name="Plant">
        <title>Genomic evolution and insights into agronomic trait innovations of Sesamum species.</title>
        <authorList>
            <person name="Miao H."/>
            <person name="Wang L."/>
            <person name="Qu L."/>
            <person name="Liu H."/>
            <person name="Sun Y."/>
            <person name="Le M."/>
            <person name="Wang Q."/>
            <person name="Wei S."/>
            <person name="Zheng Y."/>
            <person name="Lin W."/>
            <person name="Duan Y."/>
            <person name="Cao H."/>
            <person name="Xiong S."/>
            <person name="Wang X."/>
            <person name="Wei L."/>
            <person name="Li C."/>
            <person name="Ma Q."/>
            <person name="Ju M."/>
            <person name="Zhao R."/>
            <person name="Li G."/>
            <person name="Mu C."/>
            <person name="Tian Q."/>
            <person name="Mei H."/>
            <person name="Zhang T."/>
            <person name="Gao T."/>
            <person name="Zhang H."/>
        </authorList>
    </citation>
    <scope>NUCLEOTIDE SEQUENCE</scope>
    <source>
        <strain evidence="1">G02</strain>
    </source>
</reference>
<evidence type="ECO:0000313" key="1">
    <source>
        <dbReference type="EMBL" id="KAL0377647.1"/>
    </source>
</evidence>
<proteinExistence type="predicted"/>
<organism evidence="1">
    <name type="scientific">Sesamum radiatum</name>
    <name type="common">Black benniseed</name>
    <dbReference type="NCBI Taxonomy" id="300843"/>
    <lineage>
        <taxon>Eukaryota</taxon>
        <taxon>Viridiplantae</taxon>
        <taxon>Streptophyta</taxon>
        <taxon>Embryophyta</taxon>
        <taxon>Tracheophyta</taxon>
        <taxon>Spermatophyta</taxon>
        <taxon>Magnoliopsida</taxon>
        <taxon>eudicotyledons</taxon>
        <taxon>Gunneridae</taxon>
        <taxon>Pentapetalae</taxon>
        <taxon>asterids</taxon>
        <taxon>lamiids</taxon>
        <taxon>Lamiales</taxon>
        <taxon>Pedaliaceae</taxon>
        <taxon>Sesamum</taxon>
    </lineage>
</organism>
<gene>
    <name evidence="1" type="ORF">Sradi_3070200</name>
</gene>
<accession>A0AAW2RBX7</accession>
<dbReference type="Pfam" id="PF02458">
    <property type="entry name" value="Transferase"/>
    <property type="match status" value="1"/>
</dbReference>
<dbReference type="InterPro" id="IPR023213">
    <property type="entry name" value="CAT-like_dom_sf"/>
</dbReference>
<reference evidence="1" key="1">
    <citation type="submission" date="2020-06" db="EMBL/GenBank/DDBJ databases">
        <authorList>
            <person name="Li T."/>
            <person name="Hu X."/>
            <person name="Zhang T."/>
            <person name="Song X."/>
            <person name="Zhang H."/>
            <person name="Dai N."/>
            <person name="Sheng W."/>
            <person name="Hou X."/>
            <person name="Wei L."/>
        </authorList>
    </citation>
    <scope>NUCLEOTIDE SEQUENCE</scope>
    <source>
        <strain evidence="1">G02</strain>
        <tissue evidence="1">Leaf</tissue>
    </source>
</reference>
<dbReference type="Gene3D" id="3.30.559.10">
    <property type="entry name" value="Chloramphenicol acetyltransferase-like domain"/>
    <property type="match status" value="1"/>
</dbReference>
<sequence length="282" mass="31890">MGMAVNWWRRAATARGRQPRYCKGNRNNKSEMTSLTLKFWVLRRAGELIKKLRESISDKLSDFPVVTGRLLRTSEGDWTIKCNDAGVRMVEARVEGTVDEWLKNVDRGKELKLVYWEEMFQRSYLWSTFYVQASYEKGFFGNCMVYNRVQGDGIKEHELFKAAGFIKEAVLKLWTRLSGWNKKTGKRILVNGSCLISANLENVDSYSAVFEKTSSPCRVSYYIEPAVGAGQILILPSPGGDSPCSRVVSITLEEVEAGKLLEDGLIKQFGPTICMGLNRNLS</sequence>
<dbReference type="AlphaFoldDB" id="A0AAW2RBX7"/>